<dbReference type="EMBL" id="CM000881">
    <property type="protein sequence ID" value="KQK11751.1"/>
    <property type="molecule type" value="Genomic_DNA"/>
</dbReference>
<dbReference type="AlphaFoldDB" id="I1HVM8"/>
<organism evidence="2">
    <name type="scientific">Brachypodium distachyon</name>
    <name type="common">Purple false brome</name>
    <name type="synonym">Trachynia distachya</name>
    <dbReference type="NCBI Taxonomy" id="15368"/>
    <lineage>
        <taxon>Eukaryota</taxon>
        <taxon>Viridiplantae</taxon>
        <taxon>Streptophyta</taxon>
        <taxon>Embryophyta</taxon>
        <taxon>Tracheophyta</taxon>
        <taxon>Spermatophyta</taxon>
        <taxon>Magnoliopsida</taxon>
        <taxon>Liliopsida</taxon>
        <taxon>Poales</taxon>
        <taxon>Poaceae</taxon>
        <taxon>BOP clade</taxon>
        <taxon>Pooideae</taxon>
        <taxon>Stipodae</taxon>
        <taxon>Brachypodieae</taxon>
        <taxon>Brachypodium</taxon>
    </lineage>
</organism>
<dbReference type="PROSITE" id="PS50181">
    <property type="entry name" value="FBOX"/>
    <property type="match status" value="1"/>
</dbReference>
<dbReference type="eggNOG" id="ENOG502R3Z8">
    <property type="taxonomic scope" value="Eukaryota"/>
</dbReference>
<dbReference type="Gene3D" id="1.20.1280.50">
    <property type="match status" value="1"/>
</dbReference>
<dbReference type="EnsemblPlants" id="KQK11751">
    <property type="protein sequence ID" value="KQK11751"/>
    <property type="gene ID" value="BRADI_2g62093v3"/>
</dbReference>
<dbReference type="InterPro" id="IPR036047">
    <property type="entry name" value="F-box-like_dom_sf"/>
</dbReference>
<gene>
    <name evidence="2" type="ORF">BRADI_2g62093v3</name>
</gene>
<reference evidence="3" key="3">
    <citation type="submission" date="2018-08" db="UniProtKB">
        <authorList>
            <consortium name="EnsemblPlants"/>
        </authorList>
    </citation>
    <scope>IDENTIFICATION</scope>
    <source>
        <strain evidence="3">cv. Bd21</strain>
    </source>
</reference>
<dbReference type="OrthoDB" id="603189at2759"/>
<dbReference type="InParanoid" id="I1HVM8"/>
<keyword evidence="4" id="KW-1185">Reference proteome</keyword>
<dbReference type="Gramene" id="KQK11751">
    <property type="protein sequence ID" value="KQK11751"/>
    <property type="gene ID" value="BRADI_2g62093v3"/>
</dbReference>
<sequence>MEDTAAGLSSLPDDMLREILFRVRADAAALFQCAMVCKRWRRLVADPSFLRRCWPEPSYLAGFFSSGKQPRHGQWPCFVPTPGSLLGGGRGIRALESFVPGATAGLFRAVPLACRHGLLLVRLPWTGADLVLRVRVRLAVCNLLTGACHVLPPLDPVEAFSVQHKTVADFPRGPSTTDKPSSIDSTFFKVLLVGSCNHRDDINTGFGLYMFSSGSGGGRWSTSPERFRGVGDRYGPFRRIDAVVRPGGTAHWLFSDLPTGLTTLRVDAGTGAMSVTKIPPLPMNYINSPSYLGVAADGTLSLLRIQRRAGYIPRLEIWRDVDDDDDEAARRKGLYAKTVELRLPEDDKRPANRGMSVLVENCGKVFILDFWWDVYVADLETGAMEKVTDWPRLPQSTLDKVVPLEMDWPPMFVSRLGIFQGQ</sequence>
<evidence type="ECO:0000313" key="3">
    <source>
        <dbReference type="EnsemblPlants" id="KQK11751"/>
    </source>
</evidence>
<reference evidence="2 3" key="1">
    <citation type="journal article" date="2010" name="Nature">
        <title>Genome sequencing and analysis of the model grass Brachypodium distachyon.</title>
        <authorList>
            <consortium name="International Brachypodium Initiative"/>
        </authorList>
    </citation>
    <scope>NUCLEOTIDE SEQUENCE [LARGE SCALE GENOMIC DNA]</scope>
    <source>
        <strain evidence="2 3">Bd21</strain>
    </source>
</reference>
<evidence type="ECO:0000313" key="4">
    <source>
        <dbReference type="Proteomes" id="UP000008810"/>
    </source>
</evidence>
<dbReference type="PANTHER" id="PTHR35828">
    <property type="entry name" value="OS08G0203800 PROTEIN-RELATED"/>
    <property type="match status" value="1"/>
</dbReference>
<dbReference type="Proteomes" id="UP000008810">
    <property type="component" value="Chromosome 2"/>
</dbReference>
<evidence type="ECO:0000259" key="1">
    <source>
        <dbReference type="PROSITE" id="PS50181"/>
    </source>
</evidence>
<protein>
    <recommendedName>
        <fullName evidence="1">F-box domain-containing protein</fullName>
    </recommendedName>
</protein>
<dbReference type="Pfam" id="PF00646">
    <property type="entry name" value="F-box"/>
    <property type="match status" value="1"/>
</dbReference>
<evidence type="ECO:0000313" key="2">
    <source>
        <dbReference type="EMBL" id="KQK11751.1"/>
    </source>
</evidence>
<dbReference type="InterPro" id="IPR001810">
    <property type="entry name" value="F-box_dom"/>
</dbReference>
<feature type="domain" description="F-box" evidence="1">
    <location>
        <begin position="5"/>
        <end position="53"/>
    </location>
</feature>
<dbReference type="SMART" id="SM00256">
    <property type="entry name" value="FBOX"/>
    <property type="match status" value="1"/>
</dbReference>
<dbReference type="SUPFAM" id="SSF81383">
    <property type="entry name" value="F-box domain"/>
    <property type="match status" value="1"/>
</dbReference>
<proteinExistence type="predicted"/>
<reference evidence="2" key="2">
    <citation type="submission" date="2017-06" db="EMBL/GenBank/DDBJ databases">
        <title>WGS assembly of Brachypodium distachyon.</title>
        <authorList>
            <consortium name="The International Brachypodium Initiative"/>
            <person name="Lucas S."/>
            <person name="Harmon-Smith M."/>
            <person name="Lail K."/>
            <person name="Tice H."/>
            <person name="Grimwood J."/>
            <person name="Bruce D."/>
            <person name="Barry K."/>
            <person name="Shu S."/>
            <person name="Lindquist E."/>
            <person name="Wang M."/>
            <person name="Pitluck S."/>
            <person name="Vogel J.P."/>
            <person name="Garvin D.F."/>
            <person name="Mockler T.C."/>
            <person name="Schmutz J."/>
            <person name="Rokhsar D."/>
            <person name="Bevan M.W."/>
        </authorList>
    </citation>
    <scope>NUCLEOTIDE SEQUENCE</scope>
    <source>
        <strain evidence="2">Bd21</strain>
    </source>
</reference>
<dbReference type="HOGENOM" id="CLU_018793_0_1_1"/>
<dbReference type="PANTHER" id="PTHR35828:SF44">
    <property type="entry name" value="F-BOX DOMAIN-CONTAINING PROTEIN"/>
    <property type="match status" value="1"/>
</dbReference>
<accession>I1HVM8</accession>
<name>I1HVM8_BRADI</name>
<dbReference type="OMA" id="CMWAGER"/>